<keyword evidence="3" id="KW-0687">Ribonucleoprotein</keyword>
<organism evidence="7">
    <name type="scientific">Ixodes ricinus</name>
    <name type="common">Common tick</name>
    <name type="synonym">Acarus ricinus</name>
    <dbReference type="NCBI Taxonomy" id="34613"/>
    <lineage>
        <taxon>Eukaryota</taxon>
        <taxon>Metazoa</taxon>
        <taxon>Ecdysozoa</taxon>
        <taxon>Arthropoda</taxon>
        <taxon>Chelicerata</taxon>
        <taxon>Arachnida</taxon>
        <taxon>Acari</taxon>
        <taxon>Parasitiformes</taxon>
        <taxon>Ixodida</taxon>
        <taxon>Ixodoidea</taxon>
        <taxon>Ixodidae</taxon>
        <taxon>Ixodinae</taxon>
        <taxon>Ixodes</taxon>
    </lineage>
</organism>
<evidence type="ECO:0000256" key="2">
    <source>
        <dbReference type="ARBA" id="ARBA00022980"/>
    </source>
</evidence>
<dbReference type="InterPro" id="IPR038526">
    <property type="entry name" value="Ribosomal_eL22_sf"/>
</dbReference>
<sequence>MAVAPPKVKRAVKAGQKSKGKKKKVQTKFTIDCTHPVEDGIMKVDRNLSTYLEGEELNVNGNDPTNLSWESVWWTRTRTKVYVTGRRSPSPKTVLERTLTKNVYVKTKNPTVGPGYSASGRGSSGPTNPKGPSL</sequence>
<dbReference type="AlphaFoldDB" id="V5HRA7"/>
<dbReference type="GO" id="GO:0003735">
    <property type="term" value="F:structural constituent of ribosome"/>
    <property type="evidence" value="ECO:0007669"/>
    <property type="project" value="InterPro"/>
</dbReference>
<evidence type="ECO:0000256" key="1">
    <source>
        <dbReference type="ARBA" id="ARBA00007817"/>
    </source>
</evidence>
<feature type="region of interest" description="Disordered" evidence="6">
    <location>
        <begin position="107"/>
        <end position="134"/>
    </location>
</feature>
<keyword evidence="2 7" id="KW-0689">Ribosomal protein</keyword>
<dbReference type="GO" id="GO:0002181">
    <property type="term" value="P:cytoplasmic translation"/>
    <property type="evidence" value="ECO:0007669"/>
    <property type="project" value="TreeGrafter"/>
</dbReference>
<evidence type="ECO:0000256" key="6">
    <source>
        <dbReference type="SAM" id="MobiDB-lite"/>
    </source>
</evidence>
<dbReference type="InterPro" id="IPR002671">
    <property type="entry name" value="Ribosomal_eL22"/>
</dbReference>
<evidence type="ECO:0000256" key="5">
    <source>
        <dbReference type="ARBA" id="ARBA00041214"/>
    </source>
</evidence>
<feature type="region of interest" description="Disordered" evidence="6">
    <location>
        <begin position="1"/>
        <end position="23"/>
    </location>
</feature>
<dbReference type="EMBL" id="GANP01007920">
    <property type="protein sequence ID" value="JAB76548.1"/>
    <property type="molecule type" value="mRNA"/>
</dbReference>
<feature type="compositionally biased region" description="Basic residues" evidence="6">
    <location>
        <begin position="7"/>
        <end position="23"/>
    </location>
</feature>
<dbReference type="GO" id="GO:1990904">
    <property type="term" value="C:ribonucleoprotein complex"/>
    <property type="evidence" value="ECO:0007669"/>
    <property type="project" value="UniProtKB-KW"/>
</dbReference>
<dbReference type="PANTHER" id="PTHR10064:SF0">
    <property type="entry name" value="FI24544P1-RELATED"/>
    <property type="match status" value="1"/>
</dbReference>
<name>V5HRA7_IXORI</name>
<accession>V5HRA7</accession>
<dbReference type="Gene3D" id="3.30.1360.210">
    <property type="match status" value="1"/>
</dbReference>
<evidence type="ECO:0000256" key="4">
    <source>
        <dbReference type="ARBA" id="ARBA00040613"/>
    </source>
</evidence>
<protein>
    <recommendedName>
        <fullName evidence="4">Large ribosomal subunit protein eL22</fullName>
    </recommendedName>
    <alternativeName>
        <fullName evidence="5">60S ribosomal protein L22</fullName>
    </alternativeName>
</protein>
<evidence type="ECO:0000256" key="3">
    <source>
        <dbReference type="ARBA" id="ARBA00023274"/>
    </source>
</evidence>
<reference evidence="7" key="1">
    <citation type="journal article" date="2015" name="Sci. Rep.">
        <title>Tissue- and time-dependent transcription in Ixodes ricinus salivary glands and midguts when blood feeding on the vertebrate host.</title>
        <authorList>
            <person name="Kotsyfakis M."/>
            <person name="Schwarz A."/>
            <person name="Erhart J."/>
            <person name="Ribeiro J.M."/>
        </authorList>
    </citation>
    <scope>NUCLEOTIDE SEQUENCE</scope>
    <source>
        <tissue evidence="7">Salivary gland and midgut</tissue>
    </source>
</reference>
<evidence type="ECO:0000313" key="7">
    <source>
        <dbReference type="EMBL" id="JAB76548.1"/>
    </source>
</evidence>
<dbReference type="GO" id="GO:0005840">
    <property type="term" value="C:ribosome"/>
    <property type="evidence" value="ECO:0007669"/>
    <property type="project" value="UniProtKB-KW"/>
</dbReference>
<dbReference type="Pfam" id="PF01776">
    <property type="entry name" value="Ribosomal_L22e"/>
    <property type="match status" value="1"/>
</dbReference>
<proteinExistence type="evidence at transcript level"/>
<dbReference type="PANTHER" id="PTHR10064">
    <property type="entry name" value="60S RIBOSOMAL PROTEIN L22"/>
    <property type="match status" value="1"/>
</dbReference>
<dbReference type="GO" id="GO:0003723">
    <property type="term" value="F:RNA binding"/>
    <property type="evidence" value="ECO:0007669"/>
    <property type="project" value="TreeGrafter"/>
</dbReference>
<comment type="similarity">
    <text evidence="1">Belongs to the eukaryotic ribosomal protein eL22 family.</text>
</comment>